<organism evidence="1 2">
    <name type="scientific">Stenotrophomonas phage vB_SmaS_DLP_5</name>
    <dbReference type="NCBI Taxonomy" id="2044561"/>
    <lineage>
        <taxon>Viruses</taxon>
        <taxon>Duplodnaviria</taxon>
        <taxon>Heunggongvirae</taxon>
        <taxon>Uroviricota</taxon>
        <taxon>Caudoviricetes</taxon>
        <taxon>Delepquintavirus</taxon>
        <taxon>Delepquintavirus DLP5</taxon>
    </lineage>
</organism>
<reference evidence="1 2" key="2">
    <citation type="submission" date="2017-11" db="EMBL/GenBank/DDBJ databases">
        <title>Lysogenic conversion of Stenotrophomonas maltophilia by temperate phage DLP4.</title>
        <authorList>
            <person name="Dennis J."/>
            <person name="Stothard P."/>
        </authorList>
    </citation>
    <scope>NUCLEOTIDE SEQUENCE [LARGE SCALE GENOMIC DNA]</scope>
</reference>
<keyword evidence="2" id="KW-1185">Reference proteome</keyword>
<sequence>MAKRNRQQIFKVQIPIGGDMGAALIYNRDRSICFQLPLTDEARKELNRYFKEDEYKIYVEGRLQGPAMNAGFEILKRMPEQAW</sequence>
<dbReference type="EMBL" id="MG189906">
    <property type="protein sequence ID" value="ATS92389.1"/>
    <property type="molecule type" value="Genomic_DNA"/>
</dbReference>
<evidence type="ECO:0000313" key="2">
    <source>
        <dbReference type="Proteomes" id="UP000241675"/>
    </source>
</evidence>
<proteinExistence type="predicted"/>
<protein>
    <submittedName>
        <fullName evidence="1">Uncharacterized protein</fullName>
    </submittedName>
</protein>
<name>A0A2D2W2V5_9CAUD</name>
<dbReference type="Proteomes" id="UP000241675">
    <property type="component" value="Segment"/>
</dbReference>
<reference evidence="2" key="1">
    <citation type="submission" date="2017-10" db="EMBL/GenBank/DDBJ databases">
        <authorList>
            <person name="Peters D.L."/>
        </authorList>
    </citation>
    <scope>NUCLEOTIDE SEQUENCE [LARGE SCALE GENOMIC DNA]</scope>
</reference>
<evidence type="ECO:0000313" key="1">
    <source>
        <dbReference type="EMBL" id="ATS92389.1"/>
    </source>
</evidence>
<accession>A0A2D2W2V5</accession>
<gene>
    <name evidence="1" type="ORF">DLP05_119</name>
</gene>